<gene>
    <name evidence="10" type="ORF">CcrPW_gp296</name>
</gene>
<feature type="domain" description="Poly A polymerase head" evidence="8">
    <location>
        <begin position="28"/>
        <end position="147"/>
    </location>
</feature>
<feature type="domain" description="tRNA nucleotidyltransferase/poly(A) polymerase RNA and SrmB- binding" evidence="9">
    <location>
        <begin position="182"/>
        <end position="231"/>
    </location>
</feature>
<evidence type="ECO:0000256" key="6">
    <source>
        <dbReference type="ARBA" id="ARBA00022741"/>
    </source>
</evidence>
<keyword evidence="11" id="KW-1185">Reference proteome</keyword>
<sequence>MKELTINIPAPVLRLRESFRAAGFDIRSVGGIIRNKLAGVDDLSDHDFATDATPDEQIAIYESQGIRYVPTGYDYGTITIVLEGINYEITTLRLDVATDGRRAAVSYTRDWIADLLRRDLTYNAIELTFDGELIDPYGGREDLAAGRTRFVGSALERIREDYLRLLRFVRFHARFSGNAPFDNEVMAALPQVVSGLRKLSKERIWSELKKIALGPHAPAMFARMSATGILQNAGLPVPLHLWAFEDAYRYTQNPITLMTALLGNKTLETGALLRWTKEDLALAAFLLKHRNEPVREKALKRLLAVKKAPLEHVIELALSQGQYKAAMAVEYWDVPEFPVTGEDLSDFIAPGPGMGAALKRMKENWAETNFTATKQQLIVMEEWT</sequence>
<dbReference type="Proteomes" id="UP000259026">
    <property type="component" value="Segment"/>
</dbReference>
<dbReference type="GO" id="GO:0000049">
    <property type="term" value="F:tRNA binding"/>
    <property type="evidence" value="ECO:0007669"/>
    <property type="project" value="TreeGrafter"/>
</dbReference>
<dbReference type="GO" id="GO:0008033">
    <property type="term" value="P:tRNA processing"/>
    <property type="evidence" value="ECO:0007669"/>
    <property type="project" value="UniProtKB-KW"/>
</dbReference>
<dbReference type="Gene3D" id="1.10.3090.10">
    <property type="entry name" value="cca-adding enzyme, domain 2"/>
    <property type="match status" value="1"/>
</dbReference>
<evidence type="ECO:0000256" key="2">
    <source>
        <dbReference type="ARBA" id="ARBA00022679"/>
    </source>
</evidence>
<dbReference type="SUPFAM" id="SSF81891">
    <property type="entry name" value="Poly A polymerase C-terminal region-like"/>
    <property type="match status" value="1"/>
</dbReference>
<evidence type="ECO:0000256" key="3">
    <source>
        <dbReference type="ARBA" id="ARBA00022694"/>
    </source>
</evidence>
<evidence type="ECO:0000256" key="7">
    <source>
        <dbReference type="ARBA" id="ARBA00022842"/>
    </source>
</evidence>
<evidence type="ECO:0000259" key="9">
    <source>
        <dbReference type="Pfam" id="PF12627"/>
    </source>
</evidence>
<dbReference type="EMBL" id="MH588545">
    <property type="protein sequence ID" value="AXQ68835.1"/>
    <property type="molecule type" value="Genomic_DNA"/>
</dbReference>
<dbReference type="Gene3D" id="3.30.460.10">
    <property type="entry name" value="Beta Polymerase, domain 2"/>
    <property type="match status" value="1"/>
</dbReference>
<evidence type="ECO:0000256" key="4">
    <source>
        <dbReference type="ARBA" id="ARBA00022695"/>
    </source>
</evidence>
<dbReference type="PANTHER" id="PTHR46173">
    <property type="entry name" value="CCA TRNA NUCLEOTIDYLTRANSFERASE 1, MITOCHONDRIAL"/>
    <property type="match status" value="1"/>
</dbReference>
<keyword evidence="5" id="KW-0479">Metal-binding</keyword>
<keyword evidence="7" id="KW-0460">Magnesium</keyword>
<reference evidence="10 11" key="2">
    <citation type="submission" date="2018-09" db="EMBL/GenBank/DDBJ databases">
        <title>Giant CbK-like Caulobacter bacteriophages have genetically divergent genomes.</title>
        <authorList>
            <person name="Wilson K."/>
            <person name="Ely B."/>
        </authorList>
    </citation>
    <scope>NUCLEOTIDE SEQUENCE [LARGE SCALE GENOMIC DNA]</scope>
</reference>
<name>A0A385ECW0_9CAUD</name>
<protein>
    <submittedName>
        <fullName evidence="10">tRNA nucleotidyltransferase</fullName>
    </submittedName>
</protein>
<accession>A0A385ECW0</accession>
<keyword evidence="4" id="KW-0548">Nucleotidyltransferase</keyword>
<dbReference type="InterPro" id="IPR043519">
    <property type="entry name" value="NT_sf"/>
</dbReference>
<dbReference type="SUPFAM" id="SSF81301">
    <property type="entry name" value="Nucleotidyltransferase"/>
    <property type="match status" value="1"/>
</dbReference>
<keyword evidence="2 10" id="KW-0808">Transferase</keyword>
<proteinExistence type="predicted"/>
<reference evidence="11" key="1">
    <citation type="submission" date="2018-07" db="EMBL/GenBank/DDBJ databases">
        <title>Giant CbK-like Caulobacter bacteriophages have genetically divergent genomes.</title>
        <authorList>
            <person name="Wilson K.M."/>
            <person name="Ely B."/>
        </authorList>
    </citation>
    <scope>NUCLEOTIDE SEQUENCE [LARGE SCALE GENOMIC DNA]</scope>
</reference>
<dbReference type="PANTHER" id="PTHR46173:SF1">
    <property type="entry name" value="CCA TRNA NUCLEOTIDYLTRANSFERASE 1, MITOCHONDRIAL"/>
    <property type="match status" value="1"/>
</dbReference>
<comment type="cofactor">
    <cofactor evidence="1">
        <name>Mg(2+)</name>
        <dbReference type="ChEBI" id="CHEBI:18420"/>
    </cofactor>
</comment>
<dbReference type="InterPro" id="IPR002646">
    <property type="entry name" value="PolA_pol_head_dom"/>
</dbReference>
<evidence type="ECO:0000256" key="5">
    <source>
        <dbReference type="ARBA" id="ARBA00022723"/>
    </source>
</evidence>
<dbReference type="InterPro" id="IPR050264">
    <property type="entry name" value="Bact_CCA-adding_enz_type3_sf"/>
</dbReference>
<evidence type="ECO:0000256" key="1">
    <source>
        <dbReference type="ARBA" id="ARBA00001946"/>
    </source>
</evidence>
<keyword evidence="3" id="KW-0819">tRNA processing</keyword>
<evidence type="ECO:0000313" key="10">
    <source>
        <dbReference type="EMBL" id="AXQ68835.1"/>
    </source>
</evidence>
<dbReference type="GO" id="GO:0000166">
    <property type="term" value="F:nucleotide binding"/>
    <property type="evidence" value="ECO:0007669"/>
    <property type="project" value="UniProtKB-KW"/>
</dbReference>
<keyword evidence="6" id="KW-0547">Nucleotide-binding</keyword>
<dbReference type="GO" id="GO:0016779">
    <property type="term" value="F:nucleotidyltransferase activity"/>
    <property type="evidence" value="ECO:0007669"/>
    <property type="project" value="UniProtKB-KW"/>
</dbReference>
<organism evidence="10 11">
    <name type="scientific">Caulobacter phage CcrPW</name>
    <dbReference type="NCBI Taxonomy" id="2283271"/>
    <lineage>
        <taxon>Viruses</taxon>
        <taxon>Duplodnaviria</taxon>
        <taxon>Heunggongvirae</taxon>
        <taxon>Uroviricota</taxon>
        <taxon>Caudoviricetes</taxon>
        <taxon>Jeanschmidtviridae</taxon>
        <taxon>Colossusvirus</taxon>
        <taxon>Colossusvirus PW</taxon>
    </lineage>
</organism>
<dbReference type="GO" id="GO:0046872">
    <property type="term" value="F:metal ion binding"/>
    <property type="evidence" value="ECO:0007669"/>
    <property type="project" value="UniProtKB-KW"/>
</dbReference>
<evidence type="ECO:0000259" key="8">
    <source>
        <dbReference type="Pfam" id="PF01743"/>
    </source>
</evidence>
<dbReference type="Pfam" id="PF01743">
    <property type="entry name" value="PolyA_pol"/>
    <property type="match status" value="1"/>
</dbReference>
<dbReference type="InterPro" id="IPR032828">
    <property type="entry name" value="PolyA_RNA-bd"/>
</dbReference>
<evidence type="ECO:0000313" key="11">
    <source>
        <dbReference type="Proteomes" id="UP000259026"/>
    </source>
</evidence>
<dbReference type="Pfam" id="PF12627">
    <property type="entry name" value="PolyA_pol_RNAbd"/>
    <property type="match status" value="1"/>
</dbReference>